<evidence type="ECO:0000259" key="1">
    <source>
        <dbReference type="Pfam" id="PF09706"/>
    </source>
</evidence>
<organism evidence="2 3">
    <name type="scientific">Thermoflavifilum aggregans</name>
    <dbReference type="NCBI Taxonomy" id="454188"/>
    <lineage>
        <taxon>Bacteria</taxon>
        <taxon>Pseudomonadati</taxon>
        <taxon>Bacteroidota</taxon>
        <taxon>Chitinophagia</taxon>
        <taxon>Chitinophagales</taxon>
        <taxon>Chitinophagaceae</taxon>
        <taxon>Thermoflavifilum</taxon>
    </lineage>
</organism>
<name>A0A2M9CWH9_9BACT</name>
<sequence length="367" mass="42563">MTNQNTLQLYPSNWLYNAGVIGFLRILEPINKKSVEEFINNKTESIISIPPNSEDMLLNKWKELSIESKKNTSPLYGRKGYYANQTDNSIKNKIALLTRKETSENKNKNKTRKSLPEYSCIFCTNKVKVGKTNATFLNQSFGKLLLGSEKTFRNMYWNNEAHDFVCEKCEFIIICHHLAFTNLSDKSEIFINAPSFQIMYYLNKFTQEIFGSSPIQDARSKREILAMSVIEYATKIQANLASWVGMNIEIISRHGDKIEFFSLPYEVTKLLADRRIAAILSQIGEYSILNLVLDQDFSSLMEMGYRLLRIGLIPKQYRGKNEKDFVNQILQLEKNRWDPALVAQQIFQLCAYIHEKHKTNAYGYHKH</sequence>
<dbReference type="Pfam" id="PF09706">
    <property type="entry name" value="Cas_CXXC_CXXC"/>
    <property type="match status" value="1"/>
</dbReference>
<dbReference type="RefSeq" id="WP_100314676.1">
    <property type="nucleotide sequence ID" value="NZ_PGFG01000001.1"/>
</dbReference>
<evidence type="ECO:0000313" key="3">
    <source>
        <dbReference type="Proteomes" id="UP000230000"/>
    </source>
</evidence>
<reference evidence="2 3" key="1">
    <citation type="submission" date="2017-11" db="EMBL/GenBank/DDBJ databases">
        <title>Genomic Encyclopedia of Archaeal and Bacterial Type Strains, Phase II (KMG-II): From Individual Species to Whole Genera.</title>
        <authorList>
            <person name="Goeker M."/>
        </authorList>
    </citation>
    <scope>NUCLEOTIDE SEQUENCE [LARGE SCALE GENOMIC DNA]</scope>
    <source>
        <strain evidence="2 3">DSM 27268</strain>
    </source>
</reference>
<gene>
    <name evidence="2" type="ORF">BXY57_1762</name>
</gene>
<dbReference type="EMBL" id="PGFG01000001">
    <property type="protein sequence ID" value="PJJ76158.1"/>
    <property type="molecule type" value="Genomic_DNA"/>
</dbReference>
<keyword evidence="3" id="KW-1185">Reference proteome</keyword>
<accession>A0A2M9CWH9</accession>
<dbReference type="Proteomes" id="UP000230000">
    <property type="component" value="Unassembled WGS sequence"/>
</dbReference>
<proteinExistence type="predicted"/>
<protein>
    <submittedName>
        <fullName evidence="2">CRISPR-associated protein Cst1</fullName>
    </submittedName>
</protein>
<dbReference type="OrthoDB" id="1721578at2"/>
<feature type="domain" description="CRISPR-associated protein CXXC-CXXC" evidence="1">
    <location>
        <begin position="116"/>
        <end position="181"/>
    </location>
</feature>
<comment type="caution">
    <text evidence="2">The sequence shown here is derived from an EMBL/GenBank/DDBJ whole genome shotgun (WGS) entry which is preliminary data.</text>
</comment>
<evidence type="ECO:0000313" key="2">
    <source>
        <dbReference type="EMBL" id="PJJ76158.1"/>
    </source>
</evidence>
<dbReference type="InterPro" id="IPR019121">
    <property type="entry name" value="CRISPR-assoc_CXXC-CXXC_dom"/>
</dbReference>
<dbReference type="AlphaFoldDB" id="A0A2M9CWH9"/>